<evidence type="ECO:0000313" key="3">
    <source>
        <dbReference type="EMBL" id="PVU92531.1"/>
    </source>
</evidence>
<dbReference type="GO" id="GO:0033745">
    <property type="term" value="F:L-methionine-(R)-S-oxide reductase activity"/>
    <property type="evidence" value="ECO:0007669"/>
    <property type="project" value="TreeGrafter"/>
</dbReference>
<gene>
    <name evidence="3" type="ORF">BB561_003759</name>
</gene>
<evidence type="ECO:0000256" key="1">
    <source>
        <dbReference type="ARBA" id="ARBA00038454"/>
    </source>
</evidence>
<comment type="similarity">
    <text evidence="1">Belongs to the free Met sulfoxide reductase family.</text>
</comment>
<evidence type="ECO:0000259" key="2">
    <source>
        <dbReference type="Pfam" id="PF13185"/>
    </source>
</evidence>
<dbReference type="Proteomes" id="UP000245383">
    <property type="component" value="Unassembled WGS sequence"/>
</dbReference>
<protein>
    <recommendedName>
        <fullName evidence="2">GAF domain-containing protein</fullName>
    </recommendedName>
</protein>
<dbReference type="InterPro" id="IPR029016">
    <property type="entry name" value="GAF-like_dom_sf"/>
</dbReference>
<accession>A0A2T9YJM5</accession>
<reference evidence="3 4" key="1">
    <citation type="journal article" date="2018" name="MBio">
        <title>Comparative Genomics Reveals the Core Gene Toolbox for the Fungus-Insect Symbiosis.</title>
        <authorList>
            <person name="Wang Y."/>
            <person name="Stata M."/>
            <person name="Wang W."/>
            <person name="Stajich J.E."/>
            <person name="White M.M."/>
            <person name="Moncalvo J.M."/>
        </authorList>
    </citation>
    <scope>NUCLEOTIDE SEQUENCE [LARGE SCALE GENOMIC DNA]</scope>
    <source>
        <strain evidence="3 4">SWE-8-4</strain>
    </source>
</reference>
<dbReference type="STRING" id="133385.A0A2T9YJM5"/>
<dbReference type="Gene3D" id="3.30.450.40">
    <property type="match status" value="1"/>
</dbReference>
<dbReference type="InterPro" id="IPR051330">
    <property type="entry name" value="Phosphatase_reg/MetRdx"/>
</dbReference>
<organism evidence="3 4">
    <name type="scientific">Smittium simulii</name>
    <dbReference type="NCBI Taxonomy" id="133385"/>
    <lineage>
        <taxon>Eukaryota</taxon>
        <taxon>Fungi</taxon>
        <taxon>Fungi incertae sedis</taxon>
        <taxon>Zoopagomycota</taxon>
        <taxon>Kickxellomycotina</taxon>
        <taxon>Harpellomycetes</taxon>
        <taxon>Harpellales</taxon>
        <taxon>Legeriomycetaceae</taxon>
        <taxon>Smittium</taxon>
    </lineage>
</organism>
<evidence type="ECO:0000313" key="4">
    <source>
        <dbReference type="Proteomes" id="UP000245383"/>
    </source>
</evidence>
<dbReference type="GO" id="GO:0005829">
    <property type="term" value="C:cytosol"/>
    <property type="evidence" value="ECO:0007669"/>
    <property type="project" value="TreeGrafter"/>
</dbReference>
<dbReference type="AlphaFoldDB" id="A0A2T9YJM5"/>
<sequence length="198" mass="21492">MVYDITHKTIDASTKQHMYAELLSKFKALADGERDWVTNMSNLSALVFHELYNSNFEYKNTLNWAGFYYVNSNEANLSKSNNKPCFMRLGPFQGKVACTRINFGSGVCGAAAESKLPQLVSNVHDFPGHIACDAASVSEVVIPIVISLSDSISSVIGVLDLDCSVPAAFDHDDVTGLTSLANHLAAACDWPESVFGAY</sequence>
<feature type="domain" description="GAF" evidence="2">
    <location>
        <begin position="93"/>
        <end position="187"/>
    </location>
</feature>
<comment type="caution">
    <text evidence="3">The sequence shown here is derived from an EMBL/GenBank/DDBJ whole genome shotgun (WGS) entry which is preliminary data.</text>
</comment>
<dbReference type="InterPro" id="IPR003018">
    <property type="entry name" value="GAF"/>
</dbReference>
<keyword evidence="4" id="KW-1185">Reference proteome</keyword>
<name>A0A2T9YJM5_9FUNG</name>
<proteinExistence type="inferred from homology"/>
<dbReference type="SUPFAM" id="SSF55781">
    <property type="entry name" value="GAF domain-like"/>
    <property type="match status" value="1"/>
</dbReference>
<dbReference type="PANTHER" id="PTHR21021">
    <property type="entry name" value="GAF/PUTATIVE CYTOSKELETAL PROTEIN"/>
    <property type="match status" value="1"/>
</dbReference>
<dbReference type="EMBL" id="MBFR01000158">
    <property type="protein sequence ID" value="PVU92531.1"/>
    <property type="molecule type" value="Genomic_DNA"/>
</dbReference>
<dbReference type="PANTHER" id="PTHR21021:SF15">
    <property type="entry name" value="FREE METHIONINE-R-SULFOXIDE REDUCTASE"/>
    <property type="match status" value="1"/>
</dbReference>
<dbReference type="Pfam" id="PF13185">
    <property type="entry name" value="GAF_2"/>
    <property type="match status" value="1"/>
</dbReference>
<dbReference type="OrthoDB" id="15735at2759"/>